<dbReference type="Pfam" id="PF05899">
    <property type="entry name" value="Cupin_3"/>
    <property type="match status" value="1"/>
</dbReference>
<dbReference type="Gene3D" id="2.60.120.10">
    <property type="entry name" value="Jelly Rolls"/>
    <property type="match status" value="1"/>
</dbReference>
<accession>A0ABY6DAB0</accession>
<dbReference type="InterPro" id="IPR014710">
    <property type="entry name" value="RmlC-like_jellyroll"/>
</dbReference>
<proteinExistence type="predicted"/>
<organism evidence="3 4">
    <name type="scientific">Roseovarius pelagicus</name>
    <dbReference type="NCBI Taxonomy" id="2980108"/>
    <lineage>
        <taxon>Bacteria</taxon>
        <taxon>Pseudomonadati</taxon>
        <taxon>Pseudomonadota</taxon>
        <taxon>Alphaproteobacteria</taxon>
        <taxon>Rhodobacterales</taxon>
        <taxon>Roseobacteraceae</taxon>
        <taxon>Roseovarius</taxon>
    </lineage>
</organism>
<evidence type="ECO:0000313" key="3">
    <source>
        <dbReference type="EMBL" id="UXX82500.1"/>
    </source>
</evidence>
<keyword evidence="4" id="KW-1185">Reference proteome</keyword>
<evidence type="ECO:0000256" key="1">
    <source>
        <dbReference type="SAM" id="MobiDB-lite"/>
    </source>
</evidence>
<dbReference type="PANTHER" id="PTHR40943">
    <property type="entry name" value="CYTOPLASMIC PROTEIN-RELATED"/>
    <property type="match status" value="1"/>
</dbReference>
<name>A0ABY6DAB0_9RHOB</name>
<dbReference type="InterPro" id="IPR011051">
    <property type="entry name" value="RmlC_Cupin_sf"/>
</dbReference>
<dbReference type="PANTHER" id="PTHR40943:SF1">
    <property type="entry name" value="CYTOPLASMIC PROTEIN"/>
    <property type="match status" value="1"/>
</dbReference>
<feature type="region of interest" description="Disordered" evidence="1">
    <location>
        <begin position="1"/>
        <end position="21"/>
    </location>
</feature>
<gene>
    <name evidence="3" type="ORF">N7U68_15565</name>
</gene>
<feature type="domain" description="(S)-ureidoglycine aminohydrolase cupin" evidence="2">
    <location>
        <begin position="42"/>
        <end position="113"/>
    </location>
</feature>
<dbReference type="SUPFAM" id="SSF51182">
    <property type="entry name" value="RmlC-like cupins"/>
    <property type="match status" value="1"/>
</dbReference>
<dbReference type="RefSeq" id="WP_263047403.1">
    <property type="nucleotide sequence ID" value="NZ_CP106738.1"/>
</dbReference>
<evidence type="ECO:0000313" key="4">
    <source>
        <dbReference type="Proteomes" id="UP001064087"/>
    </source>
</evidence>
<dbReference type="EMBL" id="CP106738">
    <property type="protein sequence ID" value="UXX82500.1"/>
    <property type="molecule type" value="Genomic_DNA"/>
</dbReference>
<protein>
    <submittedName>
        <fullName evidence="3">Cupin domain-containing protein</fullName>
    </submittedName>
</protein>
<reference evidence="3" key="1">
    <citation type="submission" date="2022-10" db="EMBL/GenBank/DDBJ databases">
        <title>Roseovarius pelagicus sp. nov., isolated from Arctic seawater.</title>
        <authorList>
            <person name="Hong Y.W."/>
            <person name="Hwang C.Y."/>
        </authorList>
    </citation>
    <scope>NUCLEOTIDE SEQUENCE</scope>
    <source>
        <strain evidence="3">HL-MP18</strain>
    </source>
</reference>
<dbReference type="InterPro" id="IPR008579">
    <property type="entry name" value="UGlyAH_Cupin_dom"/>
</dbReference>
<sequence>MSESNFGIDPNPEMGPSDIADASAFTTDDQTELNHTHFATHDESITAGTWECAPTREVIESYPVHEMMTVVSGAITLTHKDGRKESFGPGDTFFIAKGQYVVWEITERLRKIYMIVV</sequence>
<dbReference type="Proteomes" id="UP001064087">
    <property type="component" value="Chromosome"/>
</dbReference>
<evidence type="ECO:0000259" key="2">
    <source>
        <dbReference type="Pfam" id="PF05899"/>
    </source>
</evidence>